<evidence type="ECO:0000313" key="5">
    <source>
        <dbReference type="Proteomes" id="UP000319908"/>
    </source>
</evidence>
<feature type="domain" description="Nitroreductase" evidence="3">
    <location>
        <begin position="17"/>
        <end position="161"/>
    </location>
</feature>
<organism evidence="4 5">
    <name type="scientific">Allorhodopirellula heiligendammensis</name>
    <dbReference type="NCBI Taxonomy" id="2714739"/>
    <lineage>
        <taxon>Bacteria</taxon>
        <taxon>Pseudomonadati</taxon>
        <taxon>Planctomycetota</taxon>
        <taxon>Planctomycetia</taxon>
        <taxon>Pirellulales</taxon>
        <taxon>Pirellulaceae</taxon>
        <taxon>Allorhodopirellula</taxon>
    </lineage>
</organism>
<dbReference type="OrthoDB" id="9782629at2"/>
<keyword evidence="2 4" id="KW-0560">Oxidoreductase</keyword>
<dbReference type="InterPro" id="IPR029479">
    <property type="entry name" value="Nitroreductase"/>
</dbReference>
<dbReference type="GO" id="GO:0102919">
    <property type="term" value="F:5,6-dimethylbenzimidazole synthase activity"/>
    <property type="evidence" value="ECO:0007669"/>
    <property type="project" value="UniProtKB-EC"/>
</dbReference>
<dbReference type="SUPFAM" id="SSF55469">
    <property type="entry name" value="FMN-dependent nitroreductase-like"/>
    <property type="match status" value="1"/>
</dbReference>
<dbReference type="Pfam" id="PF00881">
    <property type="entry name" value="Nitroreductase"/>
    <property type="match status" value="1"/>
</dbReference>
<comment type="caution">
    <text evidence="4">The sequence shown here is derived from an EMBL/GenBank/DDBJ whole genome shotgun (WGS) entry which is preliminary data.</text>
</comment>
<dbReference type="PANTHER" id="PTHR43673">
    <property type="entry name" value="NAD(P)H NITROREDUCTASE YDGI-RELATED"/>
    <property type="match status" value="1"/>
</dbReference>
<name>A0A5C6BSD9_9BACT</name>
<dbReference type="PANTHER" id="PTHR43673:SF10">
    <property type="entry name" value="NADH DEHYDROGENASE_NAD(P)H NITROREDUCTASE XCC3605-RELATED"/>
    <property type="match status" value="1"/>
</dbReference>
<dbReference type="Proteomes" id="UP000319908">
    <property type="component" value="Unassembled WGS sequence"/>
</dbReference>
<dbReference type="RefSeq" id="WP_146407100.1">
    <property type="nucleotide sequence ID" value="NZ_SJPU01000002.1"/>
</dbReference>
<dbReference type="EMBL" id="SJPU01000002">
    <property type="protein sequence ID" value="TWU15160.1"/>
    <property type="molecule type" value="Genomic_DNA"/>
</dbReference>
<evidence type="ECO:0000313" key="4">
    <source>
        <dbReference type="EMBL" id="TWU15160.1"/>
    </source>
</evidence>
<accession>A0A5C6BSD9</accession>
<evidence type="ECO:0000256" key="1">
    <source>
        <dbReference type="ARBA" id="ARBA00007118"/>
    </source>
</evidence>
<evidence type="ECO:0000259" key="3">
    <source>
        <dbReference type="Pfam" id="PF00881"/>
    </source>
</evidence>
<gene>
    <name evidence="4" type="primary">bluB</name>
    <name evidence="4" type="ORF">Poly21_23520</name>
</gene>
<dbReference type="AlphaFoldDB" id="A0A5C6BSD9"/>
<protein>
    <submittedName>
        <fullName evidence="4">5,6-dimethylbenzimidazole synthase</fullName>
        <ecNumber evidence="4">1.13.11.79</ecNumber>
    </submittedName>
</protein>
<proteinExistence type="inferred from homology"/>
<dbReference type="InterPro" id="IPR000415">
    <property type="entry name" value="Nitroreductase-like"/>
</dbReference>
<dbReference type="CDD" id="cd02138">
    <property type="entry name" value="TdsD-like"/>
    <property type="match status" value="1"/>
</dbReference>
<evidence type="ECO:0000256" key="2">
    <source>
        <dbReference type="ARBA" id="ARBA00023002"/>
    </source>
</evidence>
<sequence length="201" mass="22575">MTHPKHAEPNHPVHDLITRRWSPYAFADRGVSREDLRSLFEAARWAASSYNEQPWSYLVARREDTDAFERLLSCLVEGNQEWAKHVPVLAIGCISLKFSRNGQTNAAAEHDLGLASANLTFEATSRGLVVHQMIGIFPGRVRSLYGLPDDVEAKTGLAIGYAAPVESVPDELRDRDLKPRQRKPLQEFVFGDKWGESHDLA</sequence>
<comment type="similarity">
    <text evidence="1">Belongs to the nitroreductase family.</text>
</comment>
<dbReference type="Gene3D" id="3.40.109.10">
    <property type="entry name" value="NADH Oxidase"/>
    <property type="match status" value="1"/>
</dbReference>
<dbReference type="EC" id="1.13.11.79" evidence="4"/>
<keyword evidence="5" id="KW-1185">Reference proteome</keyword>
<reference evidence="4 5" key="1">
    <citation type="journal article" date="2020" name="Antonie Van Leeuwenhoek">
        <title>Rhodopirellula heiligendammensis sp. nov., Rhodopirellula pilleata sp. nov., and Rhodopirellula solitaria sp. nov. isolated from natural or artificial marine surfaces in Northern Germany and California, USA, and emended description of the genus Rhodopirellula.</title>
        <authorList>
            <person name="Kallscheuer N."/>
            <person name="Wiegand S."/>
            <person name="Jogler M."/>
            <person name="Boedeker C."/>
            <person name="Peeters S.H."/>
            <person name="Rast P."/>
            <person name="Heuer A."/>
            <person name="Jetten M.S.M."/>
            <person name="Rohde M."/>
            <person name="Jogler C."/>
        </authorList>
    </citation>
    <scope>NUCLEOTIDE SEQUENCE [LARGE SCALE GENOMIC DNA]</scope>
    <source>
        <strain evidence="4 5">Poly21</strain>
    </source>
</reference>